<feature type="compositionally biased region" description="Basic and acidic residues" evidence="1">
    <location>
        <begin position="123"/>
        <end position="133"/>
    </location>
</feature>
<comment type="caution">
    <text evidence="2">The sequence shown here is derived from an EMBL/GenBank/DDBJ whole genome shotgun (WGS) entry which is preliminary data.</text>
</comment>
<feature type="compositionally biased region" description="Basic and acidic residues" evidence="1">
    <location>
        <begin position="140"/>
        <end position="150"/>
    </location>
</feature>
<dbReference type="Proteomes" id="UP000326924">
    <property type="component" value="Unassembled WGS sequence"/>
</dbReference>
<feature type="region of interest" description="Disordered" evidence="1">
    <location>
        <begin position="110"/>
        <end position="157"/>
    </location>
</feature>
<evidence type="ECO:0000256" key="1">
    <source>
        <dbReference type="SAM" id="MobiDB-lite"/>
    </source>
</evidence>
<organism evidence="2 3">
    <name type="scientific">Sphaerosporella brunnea</name>
    <dbReference type="NCBI Taxonomy" id="1250544"/>
    <lineage>
        <taxon>Eukaryota</taxon>
        <taxon>Fungi</taxon>
        <taxon>Dikarya</taxon>
        <taxon>Ascomycota</taxon>
        <taxon>Pezizomycotina</taxon>
        <taxon>Pezizomycetes</taxon>
        <taxon>Pezizales</taxon>
        <taxon>Pyronemataceae</taxon>
        <taxon>Sphaerosporella</taxon>
    </lineage>
</organism>
<dbReference type="EMBL" id="VXIS01000013">
    <property type="protein sequence ID" value="KAA8913665.1"/>
    <property type="molecule type" value="Genomic_DNA"/>
</dbReference>
<feature type="region of interest" description="Disordered" evidence="1">
    <location>
        <begin position="29"/>
        <end position="62"/>
    </location>
</feature>
<dbReference type="InParanoid" id="A0A5J5F9N2"/>
<dbReference type="PROSITE" id="PS51257">
    <property type="entry name" value="PROKAR_LIPOPROTEIN"/>
    <property type="match status" value="1"/>
</dbReference>
<reference evidence="2 3" key="1">
    <citation type="submission" date="2019-09" db="EMBL/GenBank/DDBJ databases">
        <title>Draft genome of the ectomycorrhizal ascomycete Sphaerosporella brunnea.</title>
        <authorList>
            <consortium name="DOE Joint Genome Institute"/>
            <person name="Benucci G.M."/>
            <person name="Marozzi G."/>
            <person name="Antonielli L."/>
            <person name="Sanchez S."/>
            <person name="Marco P."/>
            <person name="Wang X."/>
            <person name="Falini L.B."/>
            <person name="Barry K."/>
            <person name="Haridas S."/>
            <person name="Lipzen A."/>
            <person name="Labutti K."/>
            <person name="Grigoriev I.V."/>
            <person name="Murat C."/>
            <person name="Martin F."/>
            <person name="Albertini E."/>
            <person name="Donnini D."/>
            <person name="Bonito G."/>
        </authorList>
    </citation>
    <scope>NUCLEOTIDE SEQUENCE [LARGE SCALE GENOMIC DNA]</scope>
    <source>
        <strain evidence="2 3">Sb_GMNB300</strain>
    </source>
</reference>
<proteinExistence type="predicted"/>
<feature type="region of interest" description="Disordered" evidence="1">
    <location>
        <begin position="170"/>
        <end position="205"/>
    </location>
</feature>
<evidence type="ECO:0000313" key="2">
    <source>
        <dbReference type="EMBL" id="KAA8913665.1"/>
    </source>
</evidence>
<protein>
    <submittedName>
        <fullName evidence="2">Uncharacterized protein</fullName>
    </submittedName>
</protein>
<accession>A0A5J5F9N2</accession>
<evidence type="ECO:0000313" key="3">
    <source>
        <dbReference type="Proteomes" id="UP000326924"/>
    </source>
</evidence>
<keyword evidence="3" id="KW-1185">Reference proteome</keyword>
<dbReference type="AlphaFoldDB" id="A0A5J5F9N2"/>
<gene>
    <name evidence="2" type="ORF">FN846DRAFT_82097</name>
</gene>
<name>A0A5J5F9N2_9PEZI</name>
<sequence>MYRPFEIATKQTALLSLSSAVSSACRSVSRVDTASPDTHRLQASAGPATANDGPPSNRPSRKMLARARPGTIGVPAGAACASNSINCERRSVGSRLGAFRYTRWGIKTSVPIPPPSIPRNRAQHADNHPHRDPLSNLRIGQHEQGPHRADPLPPGAVPGLLLFAPPRRPGRALHRRLPRPGEAVASSPDKAYAPPPTEPAGETTTPNVTRLLCNARRVCSIVDFAERSTQAKGFEPLSGEQRLRLAHTLYYIWICVEASKDDAELAKYSRLLDPTELRVASDLLMWIYAFSCPGFRRAVLADFPRRWQPTLRKLHGLLKIRHPGQFVVPGTTPEDFFCSSQRAA</sequence>